<keyword evidence="3 10" id="KW-0554">One-carbon metabolism</keyword>
<dbReference type="GO" id="GO:0004478">
    <property type="term" value="F:methionine adenosyltransferase activity"/>
    <property type="evidence" value="ECO:0007669"/>
    <property type="project" value="UniProtKB-EC"/>
</dbReference>
<dbReference type="SUPFAM" id="SSF55973">
    <property type="entry name" value="S-adenosylmethionine synthetase"/>
    <property type="match status" value="3"/>
</dbReference>
<gene>
    <name evidence="10" type="primary">metK</name>
    <name evidence="16" type="ORF">JZO69_03370</name>
</gene>
<evidence type="ECO:0000256" key="12">
    <source>
        <dbReference type="RuleBase" id="RU004462"/>
    </source>
</evidence>
<dbReference type="EC" id="2.5.1.6" evidence="10"/>
<comment type="similarity">
    <text evidence="2 10 12">Belongs to the AdoMet synthase family.</text>
</comment>
<comment type="caution">
    <text evidence="16">The sequence shown here is derived from an EMBL/GenBank/DDBJ whole genome shotgun (WGS) entry which is preliminary data.</text>
</comment>
<feature type="binding site" evidence="10">
    <location>
        <position position="259"/>
    </location>
    <ligand>
        <name>ATP</name>
        <dbReference type="ChEBI" id="CHEBI:30616"/>
        <note>ligand shared between two neighboring subunits</note>
    </ligand>
</feature>
<feature type="domain" description="S-adenosylmethionine synthetase C-terminal" evidence="15">
    <location>
        <begin position="230"/>
        <end position="367"/>
    </location>
</feature>
<dbReference type="InterPro" id="IPR022628">
    <property type="entry name" value="S-AdoMet_synt_N"/>
</dbReference>
<evidence type="ECO:0000313" key="16">
    <source>
        <dbReference type="EMBL" id="MBO0439388.1"/>
    </source>
</evidence>
<evidence type="ECO:0000256" key="8">
    <source>
        <dbReference type="ARBA" id="ARBA00022842"/>
    </source>
</evidence>
<dbReference type="CDD" id="cd18079">
    <property type="entry name" value="S-AdoMet_synt"/>
    <property type="match status" value="1"/>
</dbReference>
<protein>
    <recommendedName>
        <fullName evidence="10">S-adenosylmethionine synthase</fullName>
        <shortName evidence="10">AdoMet synthase</shortName>
        <ecNumber evidence="10">2.5.1.6</ecNumber>
    </recommendedName>
    <alternativeName>
        <fullName evidence="10">MAT</fullName>
    </alternativeName>
    <alternativeName>
        <fullName evidence="10">Methionine adenosyltransferase</fullName>
    </alternativeName>
</protein>
<dbReference type="InterPro" id="IPR002133">
    <property type="entry name" value="S-AdoMet_synthetase"/>
</dbReference>
<dbReference type="HAMAP" id="MF_00086">
    <property type="entry name" value="S_AdoMet_synth1"/>
    <property type="match status" value="1"/>
</dbReference>
<feature type="binding site" evidence="10">
    <location>
        <position position="43"/>
    </location>
    <ligand>
        <name>K(+)</name>
        <dbReference type="ChEBI" id="CHEBI:29103"/>
    </ligand>
</feature>
<keyword evidence="4 10" id="KW-0808">Transferase</keyword>
<reference evidence="16 17" key="1">
    <citation type="submission" date="2021-03" db="EMBL/GenBank/DDBJ databases">
        <title>Enterococcal diversity collection.</title>
        <authorList>
            <person name="Gilmore M.S."/>
            <person name="Schwartzman J."/>
            <person name="Van Tyne D."/>
            <person name="Martin M."/>
            <person name="Earl A.M."/>
            <person name="Manson A.L."/>
            <person name="Straub T."/>
            <person name="Salamzade R."/>
            <person name="Saavedra J."/>
            <person name="Lebreton F."/>
            <person name="Prichula J."/>
            <person name="Schaufler K."/>
            <person name="Gaca A."/>
            <person name="Sgardioli B."/>
            <person name="Wagenaar J."/>
            <person name="Strong T."/>
        </authorList>
    </citation>
    <scope>NUCLEOTIDE SEQUENCE [LARGE SCALE GENOMIC DNA]</scope>
    <source>
        <strain evidence="16 17">DIV0869a</strain>
    </source>
</reference>
<feature type="binding site" description="in other chain" evidence="10">
    <location>
        <position position="15"/>
    </location>
    <ligand>
        <name>ATP</name>
        <dbReference type="ChEBI" id="CHEBI:30616"/>
        <note>ligand shared between two neighboring subunits</note>
    </ligand>
</feature>
<dbReference type="InterPro" id="IPR022631">
    <property type="entry name" value="ADOMET_SYNTHASE_CS"/>
</dbReference>
<comment type="catalytic activity">
    <reaction evidence="10">
        <text>L-methionine + ATP + H2O = S-adenosyl-L-methionine + phosphate + diphosphate</text>
        <dbReference type="Rhea" id="RHEA:21080"/>
        <dbReference type="ChEBI" id="CHEBI:15377"/>
        <dbReference type="ChEBI" id="CHEBI:30616"/>
        <dbReference type="ChEBI" id="CHEBI:33019"/>
        <dbReference type="ChEBI" id="CHEBI:43474"/>
        <dbReference type="ChEBI" id="CHEBI:57844"/>
        <dbReference type="ChEBI" id="CHEBI:59789"/>
        <dbReference type="EC" id="2.5.1.6"/>
    </reaction>
</comment>
<evidence type="ECO:0000259" key="15">
    <source>
        <dbReference type="Pfam" id="PF02773"/>
    </source>
</evidence>
<comment type="subunit">
    <text evidence="10">Homotetramer; dimer of dimers.</text>
</comment>
<feature type="binding site" description="in other chain" evidence="10">
    <location>
        <position position="99"/>
    </location>
    <ligand>
        <name>L-methionine</name>
        <dbReference type="ChEBI" id="CHEBI:57844"/>
        <note>ligand shared between two neighboring subunits</note>
    </ligand>
</feature>
<feature type="binding site" description="in other chain" evidence="10">
    <location>
        <begin position="227"/>
        <end position="228"/>
    </location>
    <ligand>
        <name>ATP</name>
        <dbReference type="ChEBI" id="CHEBI:30616"/>
        <note>ligand shared between two neighboring subunits</note>
    </ligand>
</feature>
<comment type="subcellular location">
    <subcellularLocation>
        <location evidence="10 11">Cytoplasm</location>
    </subcellularLocation>
</comment>
<dbReference type="PROSITE" id="PS00377">
    <property type="entry name" value="ADOMET_SYNTHASE_2"/>
    <property type="match status" value="1"/>
</dbReference>
<evidence type="ECO:0000256" key="10">
    <source>
        <dbReference type="HAMAP-Rule" id="MF_00086"/>
    </source>
</evidence>
<keyword evidence="10" id="KW-0963">Cytoplasm</keyword>
<keyword evidence="9 10" id="KW-0630">Potassium</keyword>
<comment type="pathway">
    <text evidence="1 10">Amino-acid biosynthesis; S-adenosyl-L-methionine biosynthesis; S-adenosyl-L-methionine from L-methionine: step 1/1.</text>
</comment>
<dbReference type="PIRSF" id="PIRSF000497">
    <property type="entry name" value="MAT"/>
    <property type="match status" value="1"/>
</dbReference>
<keyword evidence="6 10" id="KW-0547">Nucleotide-binding</keyword>
<dbReference type="InterPro" id="IPR022630">
    <property type="entry name" value="S-AdoMet_synt_C"/>
</dbReference>
<feature type="binding site" description="in other chain" evidence="10">
    <location>
        <begin position="161"/>
        <end position="163"/>
    </location>
    <ligand>
        <name>ATP</name>
        <dbReference type="ChEBI" id="CHEBI:30616"/>
        <note>ligand shared between two neighboring subunits</note>
    </ligand>
</feature>
<feature type="binding site" description="in other chain" evidence="10">
    <location>
        <begin position="242"/>
        <end position="243"/>
    </location>
    <ligand>
        <name>ATP</name>
        <dbReference type="ChEBI" id="CHEBI:30616"/>
        <note>ligand shared between two neighboring subunits</note>
    </ligand>
</feature>
<evidence type="ECO:0000256" key="2">
    <source>
        <dbReference type="ARBA" id="ARBA00009685"/>
    </source>
</evidence>
<sequence>MSEQYYTSEAVTIGHPDKVCDQISDGILDAYLSQDCKSHVACEVLITENTLVLAGEITSQVSINEEEIARKILEKIGYVSVESGFDCYTGQVINLIRNQSPDIKQAVSKDELGAGDQGMMFGYATSETDTFLPLPFVLANRLVERLTELRDKGICSYLRPDGKAQVTMRYRDGQPETVTAVVISAQHSPYVTNKTIRQEIEHLVIRQVIPSKWLTDKTEFYINPSGRFIIGGPKGDTGLTGRKIIIDTYGGFAKHGGGAFSGKDPTKVDRSVTYMARYLAKNIVAAGYADRCEVSLSYGIGLTQPLSINIETFNTGKITQESIRSMIVNTVDLSPSGIIQHLKLDRPVYYKTASQGHFGKDCYTWEQIDQEQLFS</sequence>
<dbReference type="Gene3D" id="3.30.300.10">
    <property type="match status" value="3"/>
</dbReference>
<feature type="domain" description="S-adenosylmethionine synthetase N-terminal" evidence="13">
    <location>
        <begin position="4"/>
        <end position="101"/>
    </location>
</feature>
<name>A0ABS3GWY3_9ENTE</name>
<feature type="region of interest" description="Flexible loop" evidence="10">
    <location>
        <begin position="99"/>
        <end position="109"/>
    </location>
</feature>
<evidence type="ECO:0000256" key="1">
    <source>
        <dbReference type="ARBA" id="ARBA00005224"/>
    </source>
</evidence>
<keyword evidence="8 10" id="KW-0460">Magnesium</keyword>
<evidence type="ECO:0000259" key="13">
    <source>
        <dbReference type="Pfam" id="PF00438"/>
    </source>
</evidence>
<feature type="binding site" evidence="10">
    <location>
        <position position="17"/>
    </location>
    <ligand>
        <name>Mg(2+)</name>
        <dbReference type="ChEBI" id="CHEBI:18420"/>
    </ligand>
</feature>
<evidence type="ECO:0000256" key="5">
    <source>
        <dbReference type="ARBA" id="ARBA00022723"/>
    </source>
</evidence>
<keyword evidence="17" id="KW-1185">Reference proteome</keyword>
<dbReference type="EMBL" id="JAFLWD010000008">
    <property type="protein sequence ID" value="MBO0439388.1"/>
    <property type="molecule type" value="Genomic_DNA"/>
</dbReference>
<dbReference type="Pfam" id="PF00438">
    <property type="entry name" value="S-AdoMet_synt_N"/>
    <property type="match status" value="1"/>
</dbReference>
<feature type="binding site" description="in other chain" evidence="10">
    <location>
        <position position="267"/>
    </location>
    <ligand>
        <name>L-methionine</name>
        <dbReference type="ChEBI" id="CHEBI:57844"/>
        <note>ligand shared between two neighboring subunits</note>
    </ligand>
</feature>
<organism evidence="16 17">
    <name type="scientific">Candidatus Enterococcus ikei</name>
    <dbReference type="NCBI Taxonomy" id="2815326"/>
    <lineage>
        <taxon>Bacteria</taxon>
        <taxon>Bacillati</taxon>
        <taxon>Bacillota</taxon>
        <taxon>Bacilli</taxon>
        <taxon>Lactobacillales</taxon>
        <taxon>Enterococcaceae</taxon>
        <taxon>Enterococcus</taxon>
    </lineage>
</organism>
<comment type="cofactor">
    <cofactor evidence="10">
        <name>Mg(2+)</name>
        <dbReference type="ChEBI" id="CHEBI:18420"/>
    </cofactor>
    <text evidence="10">Binds 2 divalent ions per subunit.</text>
</comment>
<keyword evidence="7 10" id="KW-0067">ATP-binding</keyword>
<evidence type="ECO:0000256" key="11">
    <source>
        <dbReference type="RuleBase" id="RU000542"/>
    </source>
</evidence>
<feature type="domain" description="S-adenosylmethionine synthetase central" evidence="14">
    <location>
        <begin position="112"/>
        <end position="228"/>
    </location>
</feature>
<evidence type="ECO:0000256" key="7">
    <source>
        <dbReference type="ARBA" id="ARBA00022840"/>
    </source>
</evidence>
<comment type="cofactor">
    <cofactor evidence="10">
        <name>K(+)</name>
        <dbReference type="ChEBI" id="CHEBI:29103"/>
    </cofactor>
    <text evidence="10">Binds 1 potassium ion per subunit.</text>
</comment>
<evidence type="ECO:0000259" key="14">
    <source>
        <dbReference type="Pfam" id="PF02772"/>
    </source>
</evidence>
<dbReference type="InterPro" id="IPR022629">
    <property type="entry name" value="S-AdoMet_synt_central"/>
</dbReference>
<feature type="binding site" evidence="10">
    <location>
        <position position="236"/>
    </location>
    <ligand>
        <name>ATP</name>
        <dbReference type="ChEBI" id="CHEBI:30616"/>
        <note>ligand shared between two neighboring subunits</note>
    </ligand>
</feature>
<dbReference type="Pfam" id="PF02772">
    <property type="entry name" value="S-AdoMet_synt_M"/>
    <property type="match status" value="1"/>
</dbReference>
<proteinExistence type="inferred from homology"/>
<comment type="function">
    <text evidence="10">Catalyzes the formation of S-adenosylmethionine (AdoMet) from methionine and ATP. The overall synthetic reaction is composed of two sequential steps, AdoMet formation and the subsequent tripolyphosphate hydrolysis which occurs prior to release of AdoMet from the enzyme.</text>
</comment>
<evidence type="ECO:0000256" key="3">
    <source>
        <dbReference type="ARBA" id="ARBA00022563"/>
    </source>
</evidence>
<evidence type="ECO:0000256" key="9">
    <source>
        <dbReference type="ARBA" id="ARBA00022958"/>
    </source>
</evidence>
<accession>A0ABS3GWY3</accession>
<feature type="binding site" evidence="10">
    <location>
        <position position="236"/>
    </location>
    <ligand>
        <name>L-methionine</name>
        <dbReference type="ChEBI" id="CHEBI:57844"/>
        <note>ligand shared between two neighboring subunits</note>
    </ligand>
</feature>
<dbReference type="PROSITE" id="PS00376">
    <property type="entry name" value="ADOMET_SYNTHASE_1"/>
    <property type="match status" value="1"/>
</dbReference>
<keyword evidence="5 10" id="KW-0479">Metal-binding</keyword>
<dbReference type="InterPro" id="IPR022636">
    <property type="entry name" value="S-AdoMet_synthetase_sfam"/>
</dbReference>
<dbReference type="PANTHER" id="PTHR11964">
    <property type="entry name" value="S-ADENOSYLMETHIONINE SYNTHETASE"/>
    <property type="match status" value="1"/>
</dbReference>
<feature type="binding site" evidence="10">
    <location>
        <position position="263"/>
    </location>
    <ligand>
        <name>ATP</name>
        <dbReference type="ChEBI" id="CHEBI:30616"/>
        <note>ligand shared between two neighboring subunits</note>
    </ligand>
</feature>
<feature type="binding site" description="in other chain" evidence="10">
    <location>
        <position position="56"/>
    </location>
    <ligand>
        <name>L-methionine</name>
        <dbReference type="ChEBI" id="CHEBI:57844"/>
        <note>ligand shared between two neighboring subunits</note>
    </ligand>
</feature>
<evidence type="ECO:0000313" key="17">
    <source>
        <dbReference type="Proteomes" id="UP000664632"/>
    </source>
</evidence>
<dbReference type="Pfam" id="PF02773">
    <property type="entry name" value="S-AdoMet_synt_C"/>
    <property type="match status" value="1"/>
</dbReference>
<evidence type="ECO:0000256" key="4">
    <source>
        <dbReference type="ARBA" id="ARBA00022679"/>
    </source>
</evidence>
<dbReference type="NCBIfam" id="TIGR01034">
    <property type="entry name" value="metK"/>
    <property type="match status" value="1"/>
</dbReference>
<dbReference type="Proteomes" id="UP000664632">
    <property type="component" value="Unassembled WGS sequence"/>
</dbReference>
<evidence type="ECO:0000256" key="6">
    <source>
        <dbReference type="ARBA" id="ARBA00022741"/>
    </source>
</evidence>